<dbReference type="Pfam" id="PF00462">
    <property type="entry name" value="Glutaredoxin"/>
    <property type="match status" value="1"/>
</dbReference>
<gene>
    <name evidence="2" type="ORF">DSM101010T_13040</name>
</gene>
<name>A0A7J0BGV2_9BACT</name>
<proteinExistence type="predicted"/>
<organism evidence="2 3">
    <name type="scientific">Desulfovibrio subterraneus</name>
    <dbReference type="NCBI Taxonomy" id="2718620"/>
    <lineage>
        <taxon>Bacteria</taxon>
        <taxon>Pseudomonadati</taxon>
        <taxon>Thermodesulfobacteriota</taxon>
        <taxon>Desulfovibrionia</taxon>
        <taxon>Desulfovibrionales</taxon>
        <taxon>Desulfovibrionaceae</taxon>
        <taxon>Desulfovibrio</taxon>
    </lineage>
</organism>
<evidence type="ECO:0000313" key="3">
    <source>
        <dbReference type="Proteomes" id="UP000503840"/>
    </source>
</evidence>
<dbReference type="CDD" id="cd02976">
    <property type="entry name" value="NrdH"/>
    <property type="match status" value="1"/>
</dbReference>
<dbReference type="InterPro" id="IPR036249">
    <property type="entry name" value="Thioredoxin-like_sf"/>
</dbReference>
<dbReference type="PROSITE" id="PS51354">
    <property type="entry name" value="GLUTAREDOXIN_2"/>
    <property type="match status" value="1"/>
</dbReference>
<dbReference type="Gene3D" id="3.40.30.10">
    <property type="entry name" value="Glutaredoxin"/>
    <property type="match status" value="1"/>
</dbReference>
<reference evidence="2 3" key="1">
    <citation type="submission" date="2020-05" db="EMBL/GenBank/DDBJ databases">
        <title>Draft genome sequence of Desulfovibrio sp. strain HN2T.</title>
        <authorList>
            <person name="Ueno A."/>
            <person name="Tamazawa S."/>
            <person name="Tamamura S."/>
            <person name="Murakami T."/>
            <person name="Kiyama T."/>
            <person name="Inomata H."/>
            <person name="Amano Y."/>
            <person name="Miyakawa K."/>
            <person name="Tamaki H."/>
            <person name="Naganuma T."/>
            <person name="Kaneko K."/>
        </authorList>
    </citation>
    <scope>NUCLEOTIDE SEQUENCE [LARGE SCALE GENOMIC DNA]</scope>
    <source>
        <strain evidence="2 3">HN2</strain>
    </source>
</reference>
<accession>A0A7J0BGV2</accession>
<dbReference type="SUPFAM" id="SSF52833">
    <property type="entry name" value="Thioredoxin-like"/>
    <property type="match status" value="1"/>
</dbReference>
<sequence length="87" mass="9926">MAKTCNVTLYALSTCIHCKKTKQFLEDNDVQFKVVYVDQLTGDERKDTIARIKEHNPKLSFPTIIIDEGVCVIVGFHKDELQEALDI</sequence>
<evidence type="ECO:0000313" key="2">
    <source>
        <dbReference type="EMBL" id="GFM32939.1"/>
    </source>
</evidence>
<keyword evidence="3" id="KW-1185">Reference proteome</keyword>
<protein>
    <submittedName>
        <fullName evidence="2">NrdH-redoxin</fullName>
    </submittedName>
</protein>
<feature type="domain" description="Glutaredoxin" evidence="1">
    <location>
        <begin position="7"/>
        <end position="68"/>
    </location>
</feature>
<dbReference type="Proteomes" id="UP000503840">
    <property type="component" value="Unassembled WGS sequence"/>
</dbReference>
<comment type="caution">
    <text evidence="2">The sequence shown here is derived from an EMBL/GenBank/DDBJ whole genome shotgun (WGS) entry which is preliminary data.</text>
</comment>
<evidence type="ECO:0000259" key="1">
    <source>
        <dbReference type="Pfam" id="PF00462"/>
    </source>
</evidence>
<dbReference type="InterPro" id="IPR002109">
    <property type="entry name" value="Glutaredoxin"/>
</dbReference>
<dbReference type="RefSeq" id="WP_174404596.1">
    <property type="nucleotide sequence ID" value="NZ_BLVO01000012.1"/>
</dbReference>
<dbReference type="EMBL" id="BLVO01000012">
    <property type="protein sequence ID" value="GFM32939.1"/>
    <property type="molecule type" value="Genomic_DNA"/>
</dbReference>
<dbReference type="AlphaFoldDB" id="A0A7J0BGV2"/>